<evidence type="ECO:0000313" key="1">
    <source>
        <dbReference type="EMBL" id="MDE8603934.1"/>
    </source>
</evidence>
<name>A0ABT5WGJ0_9GAMM</name>
<comment type="caution">
    <text evidence="1">The sequence shown here is derived from an EMBL/GenBank/DDBJ whole genome shotgun (WGS) entry which is preliminary data.</text>
</comment>
<accession>A0ABT5WGJ0</accession>
<gene>
    <name evidence="1" type="ORF">M3I01_013605</name>
</gene>
<dbReference type="Proteomes" id="UP001139522">
    <property type="component" value="Unassembled WGS sequence"/>
</dbReference>
<organism evidence="1 2">
    <name type="scientific">Marinomonas maritima</name>
    <dbReference type="NCBI Taxonomy" id="2940935"/>
    <lineage>
        <taxon>Bacteria</taxon>
        <taxon>Pseudomonadati</taxon>
        <taxon>Pseudomonadota</taxon>
        <taxon>Gammaproteobacteria</taxon>
        <taxon>Oceanospirillales</taxon>
        <taxon>Oceanospirillaceae</taxon>
        <taxon>Marinomonas</taxon>
    </lineage>
</organism>
<sequence>MNIQQAEILINRVQAMQSAPENTNNEWLFSWFTPKKDFHLSKDNAAEEMNKIWCKFRAYCKKNDIHYQGFRYITFGRTGSYPVLVTAFFSQKKSIEAISKALPLKLKNNGFQLITQTPSTNTGALQYIEKYLSKSHPQTALKFFDKNSNDRIANSLNPLQ</sequence>
<reference evidence="1" key="1">
    <citation type="submission" date="2023-01" db="EMBL/GenBank/DDBJ databases">
        <title>Psychroserpens sp. MSW6 and Marinomonas sp. RSW2, isolated from seawater.</title>
        <authorList>
            <person name="Kristyanto S."/>
            <person name="Jung J."/>
            <person name="Kim J.M."/>
            <person name="Jeon C.O."/>
        </authorList>
    </citation>
    <scope>NUCLEOTIDE SEQUENCE</scope>
    <source>
        <strain evidence="1">RSW2</strain>
    </source>
</reference>
<dbReference type="RefSeq" id="WP_275565131.1">
    <property type="nucleotide sequence ID" value="NZ_JAMZEG020000003.1"/>
</dbReference>
<dbReference type="EMBL" id="JAMZEG020000003">
    <property type="protein sequence ID" value="MDE8603934.1"/>
    <property type="molecule type" value="Genomic_DNA"/>
</dbReference>
<protein>
    <submittedName>
        <fullName evidence="1">Uncharacterized protein</fullName>
    </submittedName>
</protein>
<proteinExistence type="predicted"/>
<keyword evidence="2" id="KW-1185">Reference proteome</keyword>
<evidence type="ECO:0000313" key="2">
    <source>
        <dbReference type="Proteomes" id="UP001139522"/>
    </source>
</evidence>